<dbReference type="FunCoup" id="J4I151">
    <property type="interactions" value="298"/>
</dbReference>
<dbReference type="InterPro" id="IPR045851">
    <property type="entry name" value="AMP-bd_C_sf"/>
</dbReference>
<evidence type="ECO:0000259" key="2">
    <source>
        <dbReference type="Pfam" id="PF13193"/>
    </source>
</evidence>
<dbReference type="InterPro" id="IPR000873">
    <property type="entry name" value="AMP-dep_synth/lig_dom"/>
</dbReference>
<evidence type="ECO:0000259" key="1">
    <source>
        <dbReference type="Pfam" id="PF00501"/>
    </source>
</evidence>
<feature type="domain" description="AMP-binding enzyme C-terminal" evidence="2">
    <location>
        <begin position="468"/>
        <end position="554"/>
    </location>
</feature>
<dbReference type="Pfam" id="PF00501">
    <property type="entry name" value="AMP-binding"/>
    <property type="match status" value="1"/>
</dbReference>
<dbReference type="Proteomes" id="UP000006352">
    <property type="component" value="Unassembled WGS sequence"/>
</dbReference>
<dbReference type="AlphaFoldDB" id="J4I151"/>
<accession>J4I151</accession>
<evidence type="ECO:0000313" key="3">
    <source>
        <dbReference type="EMBL" id="CCM05467.1"/>
    </source>
</evidence>
<dbReference type="PROSITE" id="PS00455">
    <property type="entry name" value="AMP_BINDING"/>
    <property type="match status" value="1"/>
</dbReference>
<evidence type="ECO:0000313" key="4">
    <source>
        <dbReference type="Proteomes" id="UP000006352"/>
    </source>
</evidence>
<dbReference type="InParanoid" id="J4I151"/>
<reference evidence="3 4" key="1">
    <citation type="journal article" date="2012" name="Appl. Environ. Microbiol.">
        <title>Short-read sequencing for genomic analysis of the brown rot fungus Fibroporia radiculosa.</title>
        <authorList>
            <person name="Tang J.D."/>
            <person name="Perkins A.D."/>
            <person name="Sonstegard T.S."/>
            <person name="Schroeder S.G."/>
            <person name="Burgess S.C."/>
            <person name="Diehl S.V."/>
        </authorList>
    </citation>
    <scope>NUCLEOTIDE SEQUENCE [LARGE SCALE GENOMIC DNA]</scope>
    <source>
        <strain evidence="3 4">TFFH 294</strain>
    </source>
</reference>
<feature type="domain" description="AMP-dependent synthetase/ligase" evidence="1">
    <location>
        <begin position="36"/>
        <end position="418"/>
    </location>
</feature>
<dbReference type="InterPro" id="IPR025110">
    <property type="entry name" value="AMP-bd_C"/>
</dbReference>
<organism evidence="3 4">
    <name type="scientific">Fibroporia radiculosa</name>
    <dbReference type="NCBI Taxonomy" id="599839"/>
    <lineage>
        <taxon>Eukaryota</taxon>
        <taxon>Fungi</taxon>
        <taxon>Dikarya</taxon>
        <taxon>Basidiomycota</taxon>
        <taxon>Agaricomycotina</taxon>
        <taxon>Agaricomycetes</taxon>
        <taxon>Polyporales</taxon>
        <taxon>Fibroporiaceae</taxon>
        <taxon>Fibroporia</taxon>
    </lineage>
</organism>
<evidence type="ECO:0008006" key="5">
    <source>
        <dbReference type="Google" id="ProtNLM"/>
    </source>
</evidence>
<dbReference type="SUPFAM" id="SSF56801">
    <property type="entry name" value="Acetyl-CoA synthetase-like"/>
    <property type="match status" value="1"/>
</dbReference>
<sequence>MADVYAPGGPVPHIPDDLTVAQFILDVEHTARPDDQGRPCLIENDTGRPVGFQELRARTDGLARALRSRWNIGEDDVVCIFGPNHVDYPVAVWAVHRLGATVTAANPSYTAEELEYQLDATNSRLLIAHPWNLPAAISAARSAGLSTDRIILFDMECEGSSSTELAGHTTIQELVTEGHSSMQIFIERLFRPGEARHKLAFLSFSSGTTGRPKAVCITHYAVIASIVQLAQLANSQTQRLEDRKIRPGDLWVAFTPFYHIYGLTALMHFALWYRETLVVIPKFDFVGMLKSISRYRINVLPVVPPVVVLLCKHPAVQNYDLSSVRLVTSGAAPLSAELIHQLSAILPSTSIGQGYGMTEAVGSVCFPQVEQKIGTPGSAGRLVPGMIARVLKPDGTVAKAGEVGELLLKGPCVAERYLNNEEATRETFKDGWLYTGDVVTINEHAEVFILDRIKEMLKVRGFQVAPAELEGHLLDHPDVSDVCVVGLPDDYNGELPLAFVVLSADAQHRVSRAPVEANKVRAALEKHVSDTKVRYKWLAGLEFVDSIPKNPSGKLLRRVLRDRAKELQASGKLSMKIRGKL</sequence>
<keyword evidence="4" id="KW-1185">Reference proteome</keyword>
<dbReference type="InterPro" id="IPR042099">
    <property type="entry name" value="ANL_N_sf"/>
</dbReference>
<dbReference type="PANTHER" id="PTHR24096:SF422">
    <property type="entry name" value="BCDNA.GH02901"/>
    <property type="match status" value="1"/>
</dbReference>
<dbReference type="HOGENOM" id="CLU_000022_59_2_1"/>
<dbReference type="OrthoDB" id="6509636at2759"/>
<protein>
    <recommendedName>
        <fullName evidence="5">Phenylacetyl-CoA ligase</fullName>
    </recommendedName>
</protein>
<dbReference type="InterPro" id="IPR020845">
    <property type="entry name" value="AMP-binding_CS"/>
</dbReference>
<dbReference type="EMBL" id="HE797192">
    <property type="protein sequence ID" value="CCM05467.1"/>
    <property type="molecule type" value="Genomic_DNA"/>
</dbReference>
<dbReference type="GeneID" id="24100378"/>
<dbReference type="PANTHER" id="PTHR24096">
    <property type="entry name" value="LONG-CHAIN-FATTY-ACID--COA LIGASE"/>
    <property type="match status" value="1"/>
</dbReference>
<dbReference type="STRING" id="599839.J4I151"/>
<dbReference type="Pfam" id="PF13193">
    <property type="entry name" value="AMP-binding_C"/>
    <property type="match status" value="1"/>
</dbReference>
<dbReference type="Gene3D" id="3.30.300.30">
    <property type="match status" value="1"/>
</dbReference>
<gene>
    <name evidence="3" type="ORF">FIBRA_07688</name>
</gene>
<dbReference type="RefSeq" id="XP_012184750.1">
    <property type="nucleotide sequence ID" value="XM_012329360.1"/>
</dbReference>
<name>J4I151_9APHY</name>
<dbReference type="GO" id="GO:0016405">
    <property type="term" value="F:CoA-ligase activity"/>
    <property type="evidence" value="ECO:0007669"/>
    <property type="project" value="TreeGrafter"/>
</dbReference>
<dbReference type="Gene3D" id="3.40.50.12780">
    <property type="entry name" value="N-terminal domain of ligase-like"/>
    <property type="match status" value="1"/>
</dbReference>
<proteinExistence type="predicted"/>